<dbReference type="InterPro" id="IPR022666">
    <property type="entry name" value="Ribosomal_uL2_RNA-bd_dom"/>
</dbReference>
<evidence type="ECO:0000313" key="9">
    <source>
        <dbReference type="Proteomes" id="UP001597285"/>
    </source>
</evidence>
<dbReference type="InterPro" id="IPR002171">
    <property type="entry name" value="Ribosomal_uL2"/>
</dbReference>
<comment type="function">
    <text evidence="4">One of the primary rRNA binding proteins. Required for association of the 30S and 50S subunits to form the 70S ribosome, for tRNA binding and peptide bond formation. It has been suggested to have peptidyltransferase activity; this is somewhat controversial. Makes several contacts with the 16S rRNA in the 70S ribosome.</text>
</comment>
<name>A0ABW4NMU9_9LACT</name>
<evidence type="ECO:0000313" key="8">
    <source>
        <dbReference type="EMBL" id="MFD1799126.1"/>
    </source>
</evidence>
<dbReference type="SMART" id="SM01382">
    <property type="entry name" value="Ribosomal_L2_C"/>
    <property type="match status" value="1"/>
</dbReference>
<dbReference type="InterPro" id="IPR008991">
    <property type="entry name" value="Translation_prot_SH3-like_sf"/>
</dbReference>
<keyword evidence="4" id="KW-0699">rRNA-binding</keyword>
<evidence type="ECO:0000256" key="1">
    <source>
        <dbReference type="ARBA" id="ARBA00005636"/>
    </source>
</evidence>
<evidence type="ECO:0000256" key="4">
    <source>
        <dbReference type="HAMAP-Rule" id="MF_01320"/>
    </source>
</evidence>
<gene>
    <name evidence="4 8" type="primary">rplB</name>
    <name evidence="8" type="ORF">ACFSBK_04525</name>
</gene>
<keyword evidence="9" id="KW-1185">Reference proteome</keyword>
<evidence type="ECO:0000259" key="6">
    <source>
        <dbReference type="SMART" id="SM01382"/>
    </source>
</evidence>
<dbReference type="Pfam" id="PF00181">
    <property type="entry name" value="Ribosomal_L2_N"/>
    <property type="match status" value="1"/>
</dbReference>
<evidence type="ECO:0000259" key="7">
    <source>
        <dbReference type="SMART" id="SM01383"/>
    </source>
</evidence>
<dbReference type="PANTHER" id="PTHR13691">
    <property type="entry name" value="RIBOSOMAL PROTEIN L2"/>
    <property type="match status" value="1"/>
</dbReference>
<dbReference type="RefSeq" id="WP_058919499.1">
    <property type="nucleotide sequence ID" value="NZ_JBHSQC010000015.1"/>
</dbReference>
<dbReference type="InterPro" id="IPR014726">
    <property type="entry name" value="Ribosomal_uL2_dom3"/>
</dbReference>
<accession>A0ABW4NMU9</accession>
<comment type="similarity">
    <text evidence="1 4">Belongs to the universal ribosomal protein uL2 family.</text>
</comment>
<keyword evidence="2 4" id="KW-0689">Ribosomal protein</keyword>
<proteinExistence type="inferred from homology"/>
<dbReference type="Pfam" id="PF03947">
    <property type="entry name" value="Ribosomal_L2_C"/>
    <property type="match status" value="1"/>
</dbReference>
<dbReference type="EMBL" id="JBHUFF010000008">
    <property type="protein sequence ID" value="MFD1799126.1"/>
    <property type="molecule type" value="Genomic_DNA"/>
</dbReference>
<dbReference type="GO" id="GO:0005840">
    <property type="term" value="C:ribosome"/>
    <property type="evidence" value="ECO:0007669"/>
    <property type="project" value="UniProtKB-KW"/>
</dbReference>
<dbReference type="SUPFAM" id="SSF50104">
    <property type="entry name" value="Translation proteins SH3-like domain"/>
    <property type="match status" value="1"/>
</dbReference>
<keyword evidence="4" id="KW-0694">RNA-binding</keyword>
<comment type="subunit">
    <text evidence="4">Part of the 50S ribosomal subunit. Forms a bridge to the 30S subunit in the 70S ribosome.</text>
</comment>
<dbReference type="Gene3D" id="2.30.30.30">
    <property type="match status" value="1"/>
</dbReference>
<dbReference type="InterPro" id="IPR022669">
    <property type="entry name" value="Ribosomal_uL2_C"/>
</dbReference>
<dbReference type="InterPro" id="IPR005880">
    <property type="entry name" value="Ribosomal_uL2_bac/org-type"/>
</dbReference>
<evidence type="ECO:0000256" key="2">
    <source>
        <dbReference type="ARBA" id="ARBA00022980"/>
    </source>
</evidence>
<sequence length="277" mass="30164">MAIRKYKPTTNGRRNMTGSDFAEITSTTPEKTLLEPIKRNAGRNNDGKITVRHRGGGHKRNYRVIDFKRNKDGVVGIVKTVEYDPNRSANIALVQYTDGVKTYIIAPKGIEVGQQIFSGADADIKVGNALPLENIPVGTVIHNIELKPGKGGQLVRSAGTNAQVLGKEGKYVLVRLNSGEVRMILATCRATVGSVGNEQHELINIGKAGRSRWLGKRSTVRGSVMNPNDHPHGGGEGKAPIGHPSPMTPWGKPALGLKTRNKKAQSDKFIVRRRKKK</sequence>
<dbReference type="Gene3D" id="2.40.50.140">
    <property type="entry name" value="Nucleic acid-binding proteins"/>
    <property type="match status" value="1"/>
</dbReference>
<evidence type="ECO:0000256" key="3">
    <source>
        <dbReference type="ARBA" id="ARBA00023274"/>
    </source>
</evidence>
<dbReference type="NCBIfam" id="TIGR01171">
    <property type="entry name" value="rplB_bact"/>
    <property type="match status" value="1"/>
</dbReference>
<feature type="domain" description="Large ribosomal subunit protein uL2 RNA-binding" evidence="7">
    <location>
        <begin position="42"/>
        <end position="118"/>
    </location>
</feature>
<organism evidence="8 9">
    <name type="scientific">Carnobacterium antarcticum</name>
    <dbReference type="NCBI Taxonomy" id="2126436"/>
    <lineage>
        <taxon>Bacteria</taxon>
        <taxon>Bacillati</taxon>
        <taxon>Bacillota</taxon>
        <taxon>Bacilli</taxon>
        <taxon>Lactobacillales</taxon>
        <taxon>Carnobacteriaceae</taxon>
        <taxon>Carnobacterium</taxon>
    </lineage>
</organism>
<keyword evidence="3 4" id="KW-0687">Ribonucleoprotein</keyword>
<evidence type="ECO:0000256" key="5">
    <source>
        <dbReference type="SAM" id="MobiDB-lite"/>
    </source>
</evidence>
<reference evidence="9" key="1">
    <citation type="journal article" date="2019" name="Int. J. Syst. Evol. Microbiol.">
        <title>The Global Catalogue of Microorganisms (GCM) 10K type strain sequencing project: providing services to taxonomists for standard genome sequencing and annotation.</title>
        <authorList>
            <consortium name="The Broad Institute Genomics Platform"/>
            <consortium name="The Broad Institute Genome Sequencing Center for Infectious Disease"/>
            <person name="Wu L."/>
            <person name="Ma J."/>
        </authorList>
    </citation>
    <scope>NUCLEOTIDE SEQUENCE [LARGE SCALE GENOMIC DNA]</scope>
    <source>
        <strain evidence="9">KCTC 42143</strain>
    </source>
</reference>
<protein>
    <recommendedName>
        <fullName evidence="4">Large ribosomal subunit protein uL2</fullName>
    </recommendedName>
</protein>
<dbReference type="SUPFAM" id="SSF50249">
    <property type="entry name" value="Nucleic acid-binding proteins"/>
    <property type="match status" value="1"/>
</dbReference>
<dbReference type="InterPro" id="IPR012340">
    <property type="entry name" value="NA-bd_OB-fold"/>
</dbReference>
<comment type="caution">
    <text evidence="8">The sequence shown here is derived from an EMBL/GenBank/DDBJ whole genome shotgun (WGS) entry which is preliminary data.</text>
</comment>
<dbReference type="HAMAP" id="MF_01320_B">
    <property type="entry name" value="Ribosomal_uL2_B"/>
    <property type="match status" value="1"/>
</dbReference>
<feature type="domain" description="Large ribosomal subunit protein uL2 C-terminal" evidence="6">
    <location>
        <begin position="124"/>
        <end position="253"/>
    </location>
</feature>
<feature type="region of interest" description="Disordered" evidence="5">
    <location>
        <begin position="222"/>
        <end position="277"/>
    </location>
</feature>
<dbReference type="SMART" id="SM01383">
    <property type="entry name" value="Ribosomal_L2"/>
    <property type="match status" value="1"/>
</dbReference>
<dbReference type="Gene3D" id="4.10.950.10">
    <property type="entry name" value="Ribosomal protein L2, domain 3"/>
    <property type="match status" value="1"/>
</dbReference>
<dbReference type="PANTHER" id="PTHR13691:SF5">
    <property type="entry name" value="LARGE RIBOSOMAL SUBUNIT PROTEIN UL2M"/>
    <property type="match status" value="1"/>
</dbReference>
<dbReference type="PIRSF" id="PIRSF002158">
    <property type="entry name" value="Ribosomal_L2"/>
    <property type="match status" value="1"/>
</dbReference>
<dbReference type="Proteomes" id="UP001597285">
    <property type="component" value="Unassembled WGS sequence"/>
</dbReference>
<dbReference type="InterPro" id="IPR014722">
    <property type="entry name" value="Rib_uL2_dom2"/>
</dbReference>